<feature type="transmembrane region" description="Helical" evidence="6">
    <location>
        <begin position="110"/>
        <end position="131"/>
    </location>
</feature>
<accession>A0ABS2E4P4</accession>
<dbReference type="EMBL" id="JACLYY010000001">
    <property type="protein sequence ID" value="MBM6736584.1"/>
    <property type="molecule type" value="Genomic_DNA"/>
</dbReference>
<keyword evidence="2 6" id="KW-0812">Transmembrane</keyword>
<evidence type="ECO:0000313" key="8">
    <source>
        <dbReference type="Proteomes" id="UP000716906"/>
    </source>
</evidence>
<feature type="transmembrane region" description="Helical" evidence="6">
    <location>
        <begin position="31"/>
        <end position="50"/>
    </location>
</feature>
<dbReference type="PANTHER" id="PTHR30520:SF6">
    <property type="entry name" value="FORMATE_NITRATE FAMILY TRANSPORTER (EUROFUNG)"/>
    <property type="match status" value="1"/>
</dbReference>
<dbReference type="InterPro" id="IPR023271">
    <property type="entry name" value="Aquaporin-like"/>
</dbReference>
<dbReference type="Pfam" id="PF01226">
    <property type="entry name" value="Form_Nir_trans"/>
    <property type="match status" value="1"/>
</dbReference>
<evidence type="ECO:0000256" key="6">
    <source>
        <dbReference type="SAM" id="Phobius"/>
    </source>
</evidence>
<feature type="transmembrane region" description="Helical" evidence="6">
    <location>
        <begin position="143"/>
        <end position="162"/>
    </location>
</feature>
<dbReference type="InterPro" id="IPR000292">
    <property type="entry name" value="For/NO2_transpt"/>
</dbReference>
<evidence type="ECO:0000256" key="3">
    <source>
        <dbReference type="ARBA" id="ARBA00022989"/>
    </source>
</evidence>
<evidence type="ECO:0000256" key="1">
    <source>
        <dbReference type="ARBA" id="ARBA00004141"/>
    </source>
</evidence>
<comment type="subcellular location">
    <subcellularLocation>
        <location evidence="1">Membrane</location>
        <topology evidence="1">Multi-pass membrane protein</topology>
    </subcellularLocation>
</comment>
<reference evidence="7 8" key="1">
    <citation type="journal article" date="2021" name="Sci. Rep.">
        <title>The distribution of antibiotic resistance genes in chicken gut microbiota commensals.</title>
        <authorList>
            <person name="Juricova H."/>
            <person name="Matiasovicova J."/>
            <person name="Kubasova T."/>
            <person name="Cejkova D."/>
            <person name="Rychlik I."/>
        </authorList>
    </citation>
    <scope>NUCLEOTIDE SEQUENCE [LARGE SCALE GENOMIC DNA]</scope>
    <source>
        <strain evidence="7 8">An773</strain>
    </source>
</reference>
<keyword evidence="8" id="KW-1185">Reference proteome</keyword>
<keyword evidence="4 6" id="KW-0472">Membrane</keyword>
<gene>
    <name evidence="7" type="ORF">H7U36_00470</name>
</gene>
<feature type="transmembrane region" description="Helical" evidence="6">
    <location>
        <begin position="7"/>
        <end position="25"/>
    </location>
</feature>
<evidence type="ECO:0000256" key="4">
    <source>
        <dbReference type="ARBA" id="ARBA00023136"/>
    </source>
</evidence>
<organism evidence="7 8">
    <name type="scientific">Faecalicatena fissicatena</name>
    <dbReference type="NCBI Taxonomy" id="290055"/>
    <lineage>
        <taxon>Bacteria</taxon>
        <taxon>Bacillati</taxon>
        <taxon>Bacillota</taxon>
        <taxon>Clostridia</taxon>
        <taxon>Lachnospirales</taxon>
        <taxon>Lachnospiraceae</taxon>
        <taxon>Faecalicatena</taxon>
    </lineage>
</organism>
<proteinExistence type="inferred from homology"/>
<comment type="caution">
    <text evidence="7">The sequence shown here is derived from an EMBL/GenBank/DDBJ whole genome shotgun (WGS) entry which is preliminary data.</text>
</comment>
<name>A0ABS2E4P4_9FIRM</name>
<dbReference type="PANTHER" id="PTHR30520">
    <property type="entry name" value="FORMATE TRANSPORTER-RELATED"/>
    <property type="match status" value="1"/>
</dbReference>
<evidence type="ECO:0000256" key="2">
    <source>
        <dbReference type="ARBA" id="ARBA00022692"/>
    </source>
</evidence>
<feature type="transmembrane region" description="Helical" evidence="6">
    <location>
        <begin position="182"/>
        <end position="204"/>
    </location>
</feature>
<dbReference type="Proteomes" id="UP000716906">
    <property type="component" value="Unassembled WGS sequence"/>
</dbReference>
<feature type="transmembrane region" description="Helical" evidence="6">
    <location>
        <begin position="70"/>
        <end position="90"/>
    </location>
</feature>
<keyword evidence="3 6" id="KW-1133">Transmembrane helix</keyword>
<evidence type="ECO:0000313" key="7">
    <source>
        <dbReference type="EMBL" id="MBM6736584.1"/>
    </source>
</evidence>
<dbReference type="Gene3D" id="1.20.1080.10">
    <property type="entry name" value="Glycerol uptake facilitator protein"/>
    <property type="match status" value="1"/>
</dbReference>
<comment type="similarity">
    <text evidence="5">Belongs to the FNT transporter (TC 1.A.16) family.</text>
</comment>
<protein>
    <submittedName>
        <fullName evidence="7">Formate/nitrite transporter family protein</fullName>
    </submittedName>
</protein>
<evidence type="ECO:0000256" key="5">
    <source>
        <dbReference type="ARBA" id="ARBA00049660"/>
    </source>
</evidence>
<sequence length="216" mass="23684">MKEKWMSSVMAGVFISMGAMTYLAIPNTLVGSLFFAVGILLVLNLHNMLVTRVCPLMVYDRRYHWSDVAVAWAGNGIGTLIAAAAVQGTRFKETIREPLARIGETKLQDAPLSLFILAVFCGFFVAFAVLIGARYENGSFAQIFYVWLFITAFVFCGFEHIVADMFYLSCCWLQFGISALEALKVLAFVSAGNLAGGMFIAWAVRSLDKKKSATGA</sequence>